<dbReference type="EMBL" id="SSGD01000061">
    <property type="protein sequence ID" value="TXI55871.1"/>
    <property type="molecule type" value="Genomic_DNA"/>
</dbReference>
<dbReference type="Gene3D" id="1.20.1260.20">
    <property type="entry name" value="PPE superfamily"/>
    <property type="match status" value="1"/>
</dbReference>
<dbReference type="PANTHER" id="PTHR46766:SF1">
    <property type="entry name" value="GLUTAMINE-RICH PROTEIN 2"/>
    <property type="match status" value="1"/>
</dbReference>
<dbReference type="AlphaFoldDB" id="A0A5C7Y2M0"/>
<dbReference type="SUPFAM" id="SSF140459">
    <property type="entry name" value="PE/PPE dimer-like"/>
    <property type="match status" value="1"/>
</dbReference>
<feature type="domain" description="PPE" evidence="2">
    <location>
        <begin position="2"/>
        <end position="163"/>
    </location>
</feature>
<comment type="similarity">
    <text evidence="1">Belongs to the mycobacterial PPE family.</text>
</comment>
<dbReference type="Proteomes" id="UP000192327">
    <property type="component" value="Unassembled WGS sequence"/>
</dbReference>
<sequence>MDFALLPPEVNSSRMYSGAGARPLMAAASAWSALAAELSSMGLAYDAMIDAVRAGQVEPGAAAMTAAAAPFAQWMHVTSAQAERVASAARSAAAAYDTAFAMTAPPSMVTANRAQLMSLVVNNFLGHNTAAIAATEAQYSHLWAQNGAAMYGYAVTSTVAARLAPFTQPPRAAGSVLAAPSLELADRLYDTFVIAAAGTFGVDLSGADEIASVLLPEMAPSPASAPVCAERGEAATLNGLSVPRSWAAAVPATVIRQIGAASPNEEEAVLPAAAGAPHYPWHSR</sequence>
<dbReference type="RefSeq" id="WP_052751381.1">
    <property type="nucleotide sequence ID" value="NZ_JACKUJ010000043.1"/>
</dbReference>
<organism evidence="4 6">
    <name type="scientific">Mycolicibacter arupensis</name>
    <dbReference type="NCBI Taxonomy" id="342002"/>
    <lineage>
        <taxon>Bacteria</taxon>
        <taxon>Bacillati</taxon>
        <taxon>Actinomycetota</taxon>
        <taxon>Actinomycetes</taxon>
        <taxon>Mycobacteriales</taxon>
        <taxon>Mycobacteriaceae</taxon>
        <taxon>Mycolicibacter</taxon>
    </lineage>
</organism>
<dbReference type="PANTHER" id="PTHR46766">
    <property type="entry name" value="GLUTAMINE-RICH PROTEIN 2"/>
    <property type="match status" value="1"/>
</dbReference>
<evidence type="ECO:0000313" key="3">
    <source>
        <dbReference type="EMBL" id="ORA01087.1"/>
    </source>
</evidence>
<evidence type="ECO:0000259" key="2">
    <source>
        <dbReference type="Pfam" id="PF00823"/>
    </source>
</evidence>
<evidence type="ECO:0000256" key="1">
    <source>
        <dbReference type="ARBA" id="ARBA00010652"/>
    </source>
</evidence>
<dbReference type="OrthoDB" id="4764793at2"/>
<evidence type="ECO:0000313" key="5">
    <source>
        <dbReference type="Proteomes" id="UP000192327"/>
    </source>
</evidence>
<protein>
    <submittedName>
        <fullName evidence="4">PPE family protein</fullName>
    </submittedName>
</protein>
<proteinExistence type="inferred from homology"/>
<dbReference type="EMBL" id="MVHH01000001">
    <property type="protein sequence ID" value="ORA01087.1"/>
    <property type="molecule type" value="Genomic_DNA"/>
</dbReference>
<comment type="caution">
    <text evidence="4">The sequence shown here is derived from an EMBL/GenBank/DDBJ whole genome shotgun (WGS) entry which is preliminary data.</text>
</comment>
<reference evidence="4 6" key="2">
    <citation type="submission" date="2018-09" db="EMBL/GenBank/DDBJ databases">
        <title>Metagenome Assembled Genomes from an Advanced Water Purification Facility.</title>
        <authorList>
            <person name="Stamps B.W."/>
            <person name="Spear J.R."/>
        </authorList>
    </citation>
    <scope>NUCLEOTIDE SEQUENCE [LARGE SCALE GENOMIC DNA]</scope>
    <source>
        <strain evidence="4">Bin_29_2</strain>
    </source>
</reference>
<reference evidence="3 5" key="1">
    <citation type="submission" date="2016-12" db="EMBL/GenBank/DDBJ databases">
        <title>The new phylogeny of genus Mycobacterium.</title>
        <authorList>
            <person name="Tortoli E."/>
            <person name="Trovato A."/>
            <person name="Cirillo D.M."/>
        </authorList>
    </citation>
    <scope>NUCLEOTIDE SEQUENCE [LARGE SCALE GENOMIC DNA]</scope>
    <source>
        <strain evidence="3 5">DSM 44942</strain>
    </source>
</reference>
<name>A0A5C7Y2M0_9MYCO</name>
<dbReference type="InterPro" id="IPR000030">
    <property type="entry name" value="PPE_dom"/>
</dbReference>
<gene>
    <name evidence="3" type="ORF">BST15_00655</name>
    <name evidence="4" type="ORF">E6Q54_11575</name>
</gene>
<dbReference type="Proteomes" id="UP000321797">
    <property type="component" value="Unassembled WGS sequence"/>
</dbReference>
<evidence type="ECO:0000313" key="6">
    <source>
        <dbReference type="Proteomes" id="UP000321797"/>
    </source>
</evidence>
<dbReference type="GO" id="GO:0052572">
    <property type="term" value="P:response to host immune response"/>
    <property type="evidence" value="ECO:0007669"/>
    <property type="project" value="TreeGrafter"/>
</dbReference>
<accession>A0A5C7Y2M0</accession>
<keyword evidence="5" id="KW-1185">Reference proteome</keyword>
<dbReference type="InterPro" id="IPR038332">
    <property type="entry name" value="PPE_sf"/>
</dbReference>
<evidence type="ECO:0000313" key="4">
    <source>
        <dbReference type="EMBL" id="TXI55871.1"/>
    </source>
</evidence>
<dbReference type="Pfam" id="PF00823">
    <property type="entry name" value="PPE"/>
    <property type="match status" value="1"/>
</dbReference>